<proteinExistence type="inferred from homology"/>
<dbReference type="InterPro" id="IPR005651">
    <property type="entry name" value="Trm112-like"/>
</dbReference>
<organism evidence="2 3">
    <name type="scientific">Alteromonas arenosi</name>
    <dbReference type="NCBI Taxonomy" id="3055817"/>
    <lineage>
        <taxon>Bacteria</taxon>
        <taxon>Pseudomonadati</taxon>
        <taxon>Pseudomonadota</taxon>
        <taxon>Gammaproteobacteria</taxon>
        <taxon>Alteromonadales</taxon>
        <taxon>Alteromonadaceae</taxon>
        <taxon>Alteromonas/Salinimonas group</taxon>
        <taxon>Alteromonas</taxon>
    </lineage>
</organism>
<gene>
    <name evidence="2" type="ORF">QTP81_08655</name>
</gene>
<dbReference type="HAMAP" id="MF_01187">
    <property type="entry name" value="UPF0434"/>
    <property type="match status" value="1"/>
</dbReference>
<evidence type="ECO:0000313" key="3">
    <source>
        <dbReference type="Proteomes" id="UP001234343"/>
    </source>
</evidence>
<accession>A0ABT7SWU7</accession>
<comment type="similarity">
    <text evidence="1">Belongs to the UPF0434 family.</text>
</comment>
<reference evidence="2 3" key="1">
    <citation type="submission" date="2023-06" db="EMBL/GenBank/DDBJ databases">
        <title>Alteromonas sp. ASW11-36 isolated from intertidal sand.</title>
        <authorList>
            <person name="Li Y."/>
        </authorList>
    </citation>
    <scope>NUCLEOTIDE SEQUENCE [LARGE SCALE GENOMIC DNA]</scope>
    <source>
        <strain evidence="2 3">ASW11-36</strain>
    </source>
</reference>
<dbReference type="EMBL" id="JAUCBP010000007">
    <property type="protein sequence ID" value="MDM7860664.1"/>
    <property type="molecule type" value="Genomic_DNA"/>
</dbReference>
<sequence length="66" mass="7476">MAFDKKLLEVVACPLCKGKLVYQAEEQQLICRFDRLAFPIRENIPVLIESEAASLTLDEIEALSHD</sequence>
<protein>
    <recommendedName>
        <fullName evidence="1">UPF0434 protein QTP81_08655</fullName>
    </recommendedName>
</protein>
<evidence type="ECO:0000256" key="1">
    <source>
        <dbReference type="HAMAP-Rule" id="MF_01187"/>
    </source>
</evidence>
<name>A0ABT7SWU7_9ALTE</name>
<dbReference type="SUPFAM" id="SSF158997">
    <property type="entry name" value="Trm112p-like"/>
    <property type="match status" value="1"/>
</dbReference>
<dbReference type="RefSeq" id="WP_289364954.1">
    <property type="nucleotide sequence ID" value="NZ_JAUCBP010000007.1"/>
</dbReference>
<comment type="caution">
    <text evidence="2">The sequence shown here is derived from an EMBL/GenBank/DDBJ whole genome shotgun (WGS) entry which is preliminary data.</text>
</comment>
<dbReference type="Pfam" id="PF03966">
    <property type="entry name" value="Trm112p"/>
    <property type="match status" value="1"/>
</dbReference>
<dbReference type="Proteomes" id="UP001234343">
    <property type="component" value="Unassembled WGS sequence"/>
</dbReference>
<dbReference type="Gene3D" id="2.20.25.10">
    <property type="match status" value="1"/>
</dbReference>
<dbReference type="PANTHER" id="PTHR33505">
    <property type="entry name" value="ZGC:162634"/>
    <property type="match status" value="1"/>
</dbReference>
<keyword evidence="3" id="KW-1185">Reference proteome</keyword>
<dbReference type="PANTHER" id="PTHR33505:SF4">
    <property type="entry name" value="PROTEIN PREY, MITOCHONDRIAL"/>
    <property type="match status" value="1"/>
</dbReference>
<evidence type="ECO:0000313" key="2">
    <source>
        <dbReference type="EMBL" id="MDM7860664.1"/>
    </source>
</evidence>